<organism evidence="5 6">
    <name type="scientific">Lasiosphaeria miniovina</name>
    <dbReference type="NCBI Taxonomy" id="1954250"/>
    <lineage>
        <taxon>Eukaryota</taxon>
        <taxon>Fungi</taxon>
        <taxon>Dikarya</taxon>
        <taxon>Ascomycota</taxon>
        <taxon>Pezizomycotina</taxon>
        <taxon>Sordariomycetes</taxon>
        <taxon>Sordariomycetidae</taxon>
        <taxon>Sordariales</taxon>
        <taxon>Lasiosphaeriaceae</taxon>
        <taxon>Lasiosphaeria</taxon>
    </lineage>
</organism>
<dbReference type="GO" id="GO:0005737">
    <property type="term" value="C:cytoplasm"/>
    <property type="evidence" value="ECO:0007669"/>
    <property type="project" value="TreeGrafter"/>
</dbReference>
<keyword evidence="6" id="KW-1185">Reference proteome</keyword>
<reference evidence="5" key="1">
    <citation type="submission" date="2023-06" db="EMBL/GenBank/DDBJ databases">
        <title>Genome-scale phylogeny and comparative genomics of the fungal order Sordariales.</title>
        <authorList>
            <consortium name="Lawrence Berkeley National Laboratory"/>
            <person name="Hensen N."/>
            <person name="Bonometti L."/>
            <person name="Westerberg I."/>
            <person name="Brannstrom I.O."/>
            <person name="Guillou S."/>
            <person name="Cros-Aarteil S."/>
            <person name="Calhoun S."/>
            <person name="Haridas S."/>
            <person name="Kuo A."/>
            <person name="Mondo S."/>
            <person name="Pangilinan J."/>
            <person name="Riley R."/>
            <person name="LaButti K."/>
            <person name="Andreopoulos B."/>
            <person name="Lipzen A."/>
            <person name="Chen C."/>
            <person name="Yanf M."/>
            <person name="Daum C."/>
            <person name="Ng V."/>
            <person name="Clum A."/>
            <person name="Steindorff A."/>
            <person name="Ohm R."/>
            <person name="Martin F."/>
            <person name="Silar P."/>
            <person name="Natvig D."/>
            <person name="Lalanne C."/>
            <person name="Gautier V."/>
            <person name="Ament-velasquez S.L."/>
            <person name="Kruys A."/>
            <person name="Hutchinson M.I."/>
            <person name="Powell A.J."/>
            <person name="Barry K."/>
            <person name="Miller A.N."/>
            <person name="Grigoriev I.V."/>
            <person name="Debuchy R."/>
            <person name="Gladieux P."/>
            <person name="Thoren M.H."/>
            <person name="Johannesson H."/>
        </authorList>
    </citation>
    <scope>NUCLEOTIDE SEQUENCE</scope>
    <source>
        <strain evidence="5">SMH2392-1A</strain>
    </source>
</reference>
<proteinExistence type="predicted"/>
<dbReference type="InterPro" id="IPR030382">
    <property type="entry name" value="MeTrfase_TRM5/TYW2"/>
</dbReference>
<feature type="region of interest" description="Disordered" evidence="3">
    <location>
        <begin position="123"/>
        <end position="143"/>
    </location>
</feature>
<gene>
    <name evidence="5" type="ORF">B0T26DRAFT_613691</name>
</gene>
<evidence type="ECO:0000313" key="6">
    <source>
        <dbReference type="Proteomes" id="UP001172101"/>
    </source>
</evidence>
<sequence length="440" mass="48915">PKKPKKKQENPIAVAVSAWLDSLPQKLNQDAAIRKQLLDGAPRRWVVYEPMVLLPSGSFAAAPWPALLSLSHQQQKNPGADPLLSLAPLWAGILREVSRTSSHTPLTHLAVNEGIPLMRAPALQEQEQEQQEQQEQQQEQQQENLLRTPSGLRMLHGDFGPVHSDDNDTIGDGNFASAFWVTTKQNGIVQTWAPRWTMFSRGNVKEKARVLGFPSRSADRARSDKRKATAVDLYAGIGYFVFSYARLGLRVLCWELNPWSVEGLRRGAVANGWSVRVVRPSLSKPNGDDDDDEAVAAAVAAGGEQIVVFLEDNARAARRVAALWALDDTHVLHVNAGLLPSSEKVWRDAWSIVARNPRGREEGWLHLHENAGVAQIEQRRAEMEQTFSEWCSADEEATPDDDDRSNGSEKASAAVEHVELVKTFAPDVWHCVFDVYITRS</sequence>
<dbReference type="GO" id="GO:0031591">
    <property type="term" value="P:wybutosine biosynthetic process"/>
    <property type="evidence" value="ECO:0007669"/>
    <property type="project" value="InterPro"/>
</dbReference>
<dbReference type="SUPFAM" id="SSF53335">
    <property type="entry name" value="S-adenosyl-L-methionine-dependent methyltransferases"/>
    <property type="match status" value="1"/>
</dbReference>
<name>A0AA39ZZU4_9PEZI</name>
<dbReference type="GO" id="GO:0030488">
    <property type="term" value="P:tRNA methylation"/>
    <property type="evidence" value="ECO:0007669"/>
    <property type="project" value="TreeGrafter"/>
</dbReference>
<dbReference type="PANTHER" id="PTHR23245:SF25">
    <property type="entry name" value="TRNA WYBUTOSINE-SYNTHESIZING PROTEIN 2 HOMOLOG"/>
    <property type="match status" value="1"/>
</dbReference>
<feature type="domain" description="SAM-dependent methyltransferase TRM5/TYW2-type" evidence="4">
    <location>
        <begin position="100"/>
        <end position="439"/>
    </location>
</feature>
<accession>A0AA39ZZU4</accession>
<dbReference type="GO" id="GO:0008757">
    <property type="term" value="F:S-adenosylmethionine-dependent methyltransferase activity"/>
    <property type="evidence" value="ECO:0007669"/>
    <property type="project" value="InterPro"/>
</dbReference>
<dbReference type="InterPro" id="IPR026274">
    <property type="entry name" value="tRNA_wybutosine_synth_prot_2"/>
</dbReference>
<dbReference type="Proteomes" id="UP001172101">
    <property type="component" value="Unassembled WGS sequence"/>
</dbReference>
<feature type="non-terminal residue" evidence="5">
    <location>
        <position position="1"/>
    </location>
</feature>
<dbReference type="GeneID" id="85319209"/>
<evidence type="ECO:0000256" key="1">
    <source>
        <dbReference type="ARBA" id="ARBA00012265"/>
    </source>
</evidence>
<dbReference type="Gene3D" id="3.40.50.150">
    <property type="entry name" value="Vaccinia Virus protein VP39"/>
    <property type="match status" value="1"/>
</dbReference>
<dbReference type="PANTHER" id="PTHR23245">
    <property type="entry name" value="TRNA METHYLTRANSFERASE"/>
    <property type="match status" value="1"/>
</dbReference>
<dbReference type="EC" id="2.5.1.114" evidence="1"/>
<dbReference type="InterPro" id="IPR029063">
    <property type="entry name" value="SAM-dependent_MTases_sf"/>
</dbReference>
<dbReference type="GO" id="GO:0102522">
    <property type="term" value="F:tRNA 4-demethylwyosine alpha-amino-alpha-carboxypropyltransferase activity"/>
    <property type="evidence" value="ECO:0007669"/>
    <property type="project" value="UniProtKB-EC"/>
</dbReference>
<dbReference type="EMBL" id="JAUIRO010000007">
    <property type="protein sequence ID" value="KAK0706681.1"/>
    <property type="molecule type" value="Genomic_DNA"/>
</dbReference>
<feature type="non-terminal residue" evidence="5">
    <location>
        <position position="440"/>
    </location>
</feature>
<evidence type="ECO:0000256" key="3">
    <source>
        <dbReference type="SAM" id="MobiDB-lite"/>
    </source>
</evidence>
<evidence type="ECO:0000259" key="4">
    <source>
        <dbReference type="PROSITE" id="PS51684"/>
    </source>
</evidence>
<comment type="caution">
    <text evidence="5">The sequence shown here is derived from an EMBL/GenBank/DDBJ whole genome shotgun (WGS) entry which is preliminary data.</text>
</comment>
<keyword evidence="5" id="KW-0808">Transferase</keyword>
<protein>
    <recommendedName>
        <fullName evidence="1">tRNA(Phe) (4-demethylwyosine(37)-C(7)) aminocarboxypropyltransferase</fullName>
        <ecNumber evidence="1">2.5.1.114</ecNumber>
    </recommendedName>
</protein>
<evidence type="ECO:0000313" key="5">
    <source>
        <dbReference type="EMBL" id="KAK0706681.1"/>
    </source>
</evidence>
<dbReference type="RefSeq" id="XP_060291775.1">
    <property type="nucleotide sequence ID" value="XM_060435939.1"/>
</dbReference>
<keyword evidence="5" id="KW-0489">Methyltransferase</keyword>
<feature type="compositionally biased region" description="Low complexity" evidence="3">
    <location>
        <begin position="133"/>
        <end position="143"/>
    </location>
</feature>
<comment type="catalytic activity">
    <reaction evidence="2">
        <text>4-demethylwyosine(37) in tRNA(Phe) + S-adenosyl-L-methionine = 4-demethyl-7-[(3S)-3-amino-3-carboxypropyl]wyosine(37) in tRNA(Phe) + S-methyl-5'-thioadenosine + H(+)</text>
        <dbReference type="Rhea" id="RHEA:36355"/>
        <dbReference type="Rhea" id="RHEA-COMP:10164"/>
        <dbReference type="Rhea" id="RHEA-COMP:10378"/>
        <dbReference type="ChEBI" id="CHEBI:15378"/>
        <dbReference type="ChEBI" id="CHEBI:17509"/>
        <dbReference type="ChEBI" id="CHEBI:59789"/>
        <dbReference type="ChEBI" id="CHEBI:64315"/>
        <dbReference type="ChEBI" id="CHEBI:73550"/>
        <dbReference type="EC" id="2.5.1.114"/>
    </reaction>
</comment>
<dbReference type="PIRSF" id="PIRSF038972">
    <property type="entry name" value="Trm12"/>
    <property type="match status" value="1"/>
</dbReference>
<dbReference type="AlphaFoldDB" id="A0AA39ZZU4"/>
<dbReference type="GO" id="GO:0008175">
    <property type="term" value="F:tRNA methyltransferase activity"/>
    <property type="evidence" value="ECO:0007669"/>
    <property type="project" value="TreeGrafter"/>
</dbReference>
<evidence type="ECO:0000256" key="2">
    <source>
        <dbReference type="ARBA" id="ARBA00049400"/>
    </source>
</evidence>
<dbReference type="PROSITE" id="PS51684">
    <property type="entry name" value="SAM_MT_TRM5_TYW2"/>
    <property type="match status" value="1"/>
</dbReference>